<sequence length="1433" mass="159245">MFRKRKQKQMLEEARRREAELERQKRSQISLEELQLLRDFRTSLIMPHLAKEFDILRSSSPENTIEEAPEPSTSEQKQTFQNVAPLSPPPRKPKAPVITNTPTGSAIQVSPWMEQNNQQYSVEQPLTPINESFEKQSTPSIYSTTSTLDSERSDQYSDQYRDLAAWRTERNKRHYSNQIFGGKQRLDHYRLAKEKSKTSLHDSTLPESNEVPMPVDKPLPVFEPEQTHMVEDLSVGEEKPAPPAVVDNVAASIFPKELTLSMSQPLKPLPTATRPKPRGRTRPDIRRYSIDPLSKWMDHTTTGYDYDQSLELNENFFFNDFAPDAENRRPRPKSRRMSKAAAKLLAENPTGRVNNPGKIDLAAIAKHLHENRLSVIQERKRISATEADEQELARLLADPQQANILEMHRDNALPKASQPPPTTAPISNEHAMSSAQAASAAIMRTRSASTSKVDKSMHAPDLSKPTGLTSSASMRISPLHSTSSGHAGNARPIHFLGRSRMEESIMDDTKDSSPADVETAFDNINSVEAPPHHDVSRKIQLNDKPVLSRAGSTVDRSPSTRLAAIQGIQKHLRQQSVHKSQPSSEGEADTQEDESLDIIEEIPTTPISEEEPKLFREQSTSTPINLKSRKDKPRIALLDSATPDVSDPAAFVSPRSAPAPPTDSTDSLANKDMARSGSKLHDDRKFKPSMSRSRTKSSNDTDEEDGKSGFLQFRRQVSKLRRPRAGSESGTPPKLSGLKHAVSNDAMNGLSSYSSVENIRDAKSSRLVNISDSATSSTNEKLALPNNGQPRRSISMREIRSPSMESDDPFGSLRSKQPKTNGEDDALRSKNLSHDVLHRPTASISSSVSGSSDERFSSFKHSGSGRSNSEDSAGSPQLAPRNPLRHSRDESGKSRSTISRSGSARVSERISHEHKVVSPSKLKEGDNSPRSHLGNSKLTPAALIAMKHSEDVKDNTPARIDTAKRVEKHTSGPKGIRMLSQLLGKSGKKNSTKRVNGNIMEPNRARGQESPPTDVRKSRSSARSQVVRRTIIYVQPEDVDDQTGNPMAYPSLNSIQERTSLSSDSSHINSPDSDTGYEYVTAKVITRQPSLKKTVVDAEQPKAATSNGLTRKGTNGRKWRLENVDEETVPEPSVKPTGVTDNETLPRSSTSSSVPRSSYDNDSIYKFYNSRQSTSDRSLDSVQRASMRSAAHAQLEGLEVREMSDGSVVYGVVKKHPNGRRTSMLLPTNQEHHPVETEILTSDEDEDEIEERVLQLMGFNPDSPRLSDFMNGDRRSKKTSKDIAPSRSSERSPQHRPPPQYPPPPIPTRSPRRMASIKQQQQLKPKVSRVQDHRAKHISTISTKSPDGGGATTDIYIAEEVTLSGLLDMIKDTADVMDDYYGDYYSDQTYFPDSDTEAPSDRMPRSATVEEKLDDALKTWEQSSSSREHPHFR</sequence>
<feature type="region of interest" description="Disordered" evidence="1">
    <location>
        <begin position="60"/>
        <end position="107"/>
    </location>
</feature>
<dbReference type="Proteomes" id="UP001206595">
    <property type="component" value="Unassembled WGS sequence"/>
</dbReference>
<feature type="compositionally biased region" description="Low complexity" evidence="1">
    <location>
        <begin position="1146"/>
        <end position="1158"/>
    </location>
</feature>
<name>A0AAD5EF48_UMBRA</name>
<feature type="compositionally biased region" description="Basic and acidic residues" evidence="1">
    <location>
        <begin position="821"/>
        <end position="838"/>
    </location>
</feature>
<feature type="compositionally biased region" description="Polar residues" evidence="1">
    <location>
        <begin position="132"/>
        <end position="148"/>
    </location>
</feature>
<keyword evidence="3" id="KW-1185">Reference proteome</keyword>
<evidence type="ECO:0000256" key="1">
    <source>
        <dbReference type="SAM" id="MobiDB-lite"/>
    </source>
</evidence>
<feature type="region of interest" description="Disordered" evidence="1">
    <location>
        <begin position="132"/>
        <end position="155"/>
    </location>
</feature>
<feature type="compositionally biased region" description="Polar residues" evidence="1">
    <location>
        <begin position="859"/>
        <end position="875"/>
    </location>
</feature>
<feature type="compositionally biased region" description="Basic and acidic residues" evidence="1">
    <location>
        <begin position="947"/>
        <end position="970"/>
    </location>
</feature>
<evidence type="ECO:0000313" key="2">
    <source>
        <dbReference type="EMBL" id="KAI8582733.1"/>
    </source>
</evidence>
<reference evidence="2" key="2">
    <citation type="journal article" date="2022" name="Proc. Natl. Acad. Sci. U.S.A.">
        <title>Diploid-dominant life cycles characterize the early evolution of Fungi.</title>
        <authorList>
            <person name="Amses K.R."/>
            <person name="Simmons D.R."/>
            <person name="Longcore J.E."/>
            <person name="Mondo S.J."/>
            <person name="Seto K."/>
            <person name="Jeronimo G.H."/>
            <person name="Bonds A.E."/>
            <person name="Quandt C.A."/>
            <person name="Davis W.J."/>
            <person name="Chang Y."/>
            <person name="Federici B.A."/>
            <person name="Kuo A."/>
            <person name="LaButti K."/>
            <person name="Pangilinan J."/>
            <person name="Andreopoulos W."/>
            <person name="Tritt A."/>
            <person name="Riley R."/>
            <person name="Hundley H."/>
            <person name="Johnson J."/>
            <person name="Lipzen A."/>
            <person name="Barry K."/>
            <person name="Lang B.F."/>
            <person name="Cuomo C.A."/>
            <person name="Buchler N.E."/>
            <person name="Grigoriev I.V."/>
            <person name="Spatafora J.W."/>
            <person name="Stajich J.E."/>
            <person name="James T.Y."/>
        </authorList>
    </citation>
    <scope>NUCLEOTIDE SEQUENCE</scope>
    <source>
        <strain evidence="2">AG</strain>
    </source>
</reference>
<feature type="compositionally biased region" description="Basic and acidic residues" evidence="1">
    <location>
        <begin position="906"/>
        <end position="929"/>
    </location>
</feature>
<feature type="region of interest" description="Disordered" evidence="1">
    <location>
        <begin position="265"/>
        <end position="285"/>
    </location>
</feature>
<feature type="region of interest" description="Disordered" evidence="1">
    <location>
        <begin position="1"/>
        <end position="25"/>
    </location>
</feature>
<dbReference type="EMBL" id="MU620899">
    <property type="protein sequence ID" value="KAI8582733.1"/>
    <property type="molecule type" value="Genomic_DNA"/>
</dbReference>
<gene>
    <name evidence="2" type="ORF">K450DRAFT_226643</name>
</gene>
<feature type="compositionally biased region" description="Basic and acidic residues" evidence="1">
    <location>
        <begin position="9"/>
        <end position="25"/>
    </location>
</feature>
<feature type="compositionally biased region" description="Basic and acidic residues" evidence="1">
    <location>
        <begin position="1399"/>
        <end position="1418"/>
    </location>
</feature>
<feature type="compositionally biased region" description="Polar residues" evidence="1">
    <location>
        <begin position="71"/>
        <end position="82"/>
    </location>
</feature>
<dbReference type="GeneID" id="75911945"/>
<feature type="compositionally biased region" description="Pro residues" evidence="1">
    <location>
        <begin position="1295"/>
        <end position="1308"/>
    </location>
</feature>
<protein>
    <submittedName>
        <fullName evidence="2">Uncharacterized protein</fullName>
    </submittedName>
</protein>
<feature type="compositionally biased region" description="Low complexity" evidence="1">
    <location>
        <begin position="431"/>
        <end position="441"/>
    </location>
</feature>
<feature type="compositionally biased region" description="Polar residues" evidence="1">
    <location>
        <begin position="574"/>
        <end position="584"/>
    </location>
</feature>
<feature type="region of interest" description="Disordered" evidence="1">
    <location>
        <begin position="526"/>
        <end position="743"/>
    </location>
</feature>
<feature type="region of interest" description="Disordered" evidence="1">
    <location>
        <begin position="195"/>
        <end position="215"/>
    </location>
</feature>
<feature type="region of interest" description="Disordered" evidence="1">
    <location>
        <begin position="1390"/>
        <end position="1433"/>
    </location>
</feature>
<feature type="compositionally biased region" description="Polar residues" evidence="1">
    <location>
        <begin position="550"/>
        <end position="560"/>
    </location>
</feature>
<feature type="region of interest" description="Disordered" evidence="1">
    <location>
        <begin position="323"/>
        <end position="353"/>
    </location>
</feature>
<feature type="compositionally biased region" description="Acidic residues" evidence="1">
    <location>
        <begin position="586"/>
        <end position="600"/>
    </location>
</feature>
<accession>A0AAD5EF48</accession>
<proteinExistence type="predicted"/>
<feature type="compositionally biased region" description="Polar residues" evidence="1">
    <location>
        <begin position="1103"/>
        <end position="1113"/>
    </location>
</feature>
<feature type="region of interest" description="Disordered" evidence="1">
    <location>
        <begin position="1256"/>
        <end position="1350"/>
    </location>
</feature>
<feature type="compositionally biased region" description="Polar residues" evidence="1">
    <location>
        <begin position="894"/>
        <end position="904"/>
    </location>
</feature>
<feature type="region of interest" description="Disordered" evidence="1">
    <location>
        <begin position="411"/>
        <end position="491"/>
    </location>
</feature>
<reference evidence="2" key="1">
    <citation type="submission" date="2021-06" db="EMBL/GenBank/DDBJ databases">
        <authorList>
            <consortium name="DOE Joint Genome Institute"/>
            <person name="Mondo S.J."/>
            <person name="Amses K.R."/>
            <person name="Simmons D.R."/>
            <person name="Longcore J.E."/>
            <person name="Seto K."/>
            <person name="Alves G.H."/>
            <person name="Bonds A.E."/>
            <person name="Quandt C.A."/>
            <person name="Davis W.J."/>
            <person name="Chang Y."/>
            <person name="Letcher P.M."/>
            <person name="Powell M.J."/>
            <person name="Kuo A."/>
            <person name="Labutti K."/>
            <person name="Pangilinan J."/>
            <person name="Andreopoulos W."/>
            <person name="Tritt A."/>
            <person name="Riley R."/>
            <person name="Hundley H."/>
            <person name="Johnson J."/>
            <person name="Lipzen A."/>
            <person name="Barry K."/>
            <person name="Berbee M.L."/>
            <person name="Buchler N.E."/>
            <person name="Grigoriev I.V."/>
            <person name="Spatafora J.W."/>
            <person name="Stajich J.E."/>
            <person name="James T.Y."/>
        </authorList>
    </citation>
    <scope>NUCLEOTIDE SEQUENCE</scope>
    <source>
        <strain evidence="2">AG</strain>
    </source>
</reference>
<feature type="region of interest" description="Disordered" evidence="1">
    <location>
        <begin position="770"/>
        <end position="1026"/>
    </location>
</feature>
<feature type="compositionally biased region" description="Polar residues" evidence="1">
    <location>
        <begin position="770"/>
        <end position="792"/>
    </location>
</feature>
<evidence type="ECO:0000313" key="3">
    <source>
        <dbReference type="Proteomes" id="UP001206595"/>
    </source>
</evidence>
<feature type="region of interest" description="Disordered" evidence="1">
    <location>
        <begin position="1094"/>
        <end position="1161"/>
    </location>
</feature>
<comment type="caution">
    <text evidence="2">The sequence shown here is derived from an EMBL/GenBank/DDBJ whole genome shotgun (WGS) entry which is preliminary data.</text>
</comment>
<organism evidence="2 3">
    <name type="scientific">Umbelopsis ramanniana AG</name>
    <dbReference type="NCBI Taxonomy" id="1314678"/>
    <lineage>
        <taxon>Eukaryota</taxon>
        <taxon>Fungi</taxon>
        <taxon>Fungi incertae sedis</taxon>
        <taxon>Mucoromycota</taxon>
        <taxon>Mucoromycotina</taxon>
        <taxon>Umbelopsidomycetes</taxon>
        <taxon>Umbelopsidales</taxon>
        <taxon>Umbelopsidaceae</taxon>
        <taxon>Umbelopsis</taxon>
    </lineage>
</organism>
<dbReference type="RefSeq" id="XP_051447737.1">
    <property type="nucleotide sequence ID" value="XM_051586597.1"/>
</dbReference>
<feature type="compositionally biased region" description="Basic and acidic residues" evidence="1">
    <location>
        <begin position="530"/>
        <end position="541"/>
    </location>
</feature>
<feature type="compositionally biased region" description="Polar residues" evidence="1">
    <location>
        <begin position="98"/>
        <end position="107"/>
    </location>
</feature>
<feature type="compositionally biased region" description="Polar residues" evidence="1">
    <location>
        <begin position="466"/>
        <end position="486"/>
    </location>
</feature>